<evidence type="ECO:0000313" key="1">
    <source>
        <dbReference type="EMBL" id="SDN86036.1"/>
    </source>
</evidence>
<dbReference type="Gene3D" id="3.50.30.50">
    <property type="entry name" value="Putative cyclase"/>
    <property type="match status" value="1"/>
</dbReference>
<organism evidence="1 2">
    <name type="scientific">Klenkia soli</name>
    <dbReference type="NCBI Taxonomy" id="1052260"/>
    <lineage>
        <taxon>Bacteria</taxon>
        <taxon>Bacillati</taxon>
        <taxon>Actinomycetota</taxon>
        <taxon>Actinomycetes</taxon>
        <taxon>Geodermatophilales</taxon>
        <taxon>Geodermatophilaceae</taxon>
        <taxon>Klenkia</taxon>
    </lineage>
</organism>
<reference evidence="2" key="1">
    <citation type="submission" date="2016-10" db="EMBL/GenBank/DDBJ databases">
        <authorList>
            <person name="Varghese N."/>
            <person name="Submissions S."/>
        </authorList>
    </citation>
    <scope>NUCLEOTIDE SEQUENCE [LARGE SCALE GENOMIC DNA]</scope>
    <source>
        <strain evidence="2">DSM 45843</strain>
    </source>
</reference>
<dbReference type="Pfam" id="PF04199">
    <property type="entry name" value="Cyclase"/>
    <property type="match status" value="1"/>
</dbReference>
<dbReference type="GO" id="GO:0004061">
    <property type="term" value="F:arylformamidase activity"/>
    <property type="evidence" value="ECO:0007669"/>
    <property type="project" value="InterPro"/>
</dbReference>
<protein>
    <submittedName>
        <fullName evidence="1">Kynurenine formamidase</fullName>
    </submittedName>
</protein>
<dbReference type="Proteomes" id="UP000199088">
    <property type="component" value="Unassembled WGS sequence"/>
</dbReference>
<dbReference type="PANTHER" id="PTHR31118">
    <property type="entry name" value="CYCLASE-LIKE PROTEIN 2"/>
    <property type="match status" value="1"/>
</dbReference>
<dbReference type="AlphaFoldDB" id="A0A1H0EUR2"/>
<name>A0A1H0EUR2_9ACTN</name>
<gene>
    <name evidence="1" type="ORF">SAMN05660199_00868</name>
</gene>
<dbReference type="STRING" id="1052260.SAMN05660199_00868"/>
<evidence type="ECO:0000313" key="2">
    <source>
        <dbReference type="Proteomes" id="UP000199088"/>
    </source>
</evidence>
<dbReference type="SUPFAM" id="SSF102198">
    <property type="entry name" value="Putative cyclase"/>
    <property type="match status" value="1"/>
</dbReference>
<dbReference type="GO" id="GO:0019441">
    <property type="term" value="P:L-tryptophan catabolic process to kynurenine"/>
    <property type="evidence" value="ECO:0007669"/>
    <property type="project" value="InterPro"/>
</dbReference>
<sequence>MFTGTKRGHVRVTRLVDLSVPVDAGTQVFPGDPVVASHPHTTVAADGYNVQALTMGSQSGTHVDAPFHFVEGGLRVDELDLTRLTGSAVVVDVRGRAPRSRLTWADLEHATIPPGALVLLHTGWSAHYGTPAYFDHPFLDADACRRLLDDGVRTIGLDAPNIDLTPTADDPGEGYPVHHLVAAVDGVVCENLTNLAAVDFPDPFVSLLPLRLTGADGAPVRAVAMQVRP</sequence>
<dbReference type="EMBL" id="FNIR01000002">
    <property type="protein sequence ID" value="SDN86036.1"/>
    <property type="molecule type" value="Genomic_DNA"/>
</dbReference>
<dbReference type="InterPro" id="IPR007325">
    <property type="entry name" value="KFase/CYL"/>
</dbReference>
<proteinExistence type="predicted"/>
<dbReference type="PANTHER" id="PTHR31118:SF12">
    <property type="entry name" value="CYCLASE-LIKE PROTEIN 2"/>
    <property type="match status" value="1"/>
</dbReference>
<accession>A0A1H0EUR2</accession>
<dbReference type="InterPro" id="IPR037175">
    <property type="entry name" value="KFase_sf"/>
</dbReference>
<keyword evidence="2" id="KW-1185">Reference proteome</keyword>